<proteinExistence type="predicted"/>
<gene>
    <name evidence="2" type="ORF">KSX_39010</name>
</gene>
<keyword evidence="3" id="KW-1185">Reference proteome</keyword>
<dbReference type="Gene3D" id="3.60.15.10">
    <property type="entry name" value="Ribonuclease Z/Hydroxyacylglutathione hydrolase-like"/>
    <property type="match status" value="1"/>
</dbReference>
<dbReference type="InterPro" id="IPR001279">
    <property type="entry name" value="Metallo-B-lactamas"/>
</dbReference>
<organism evidence="2 3">
    <name type="scientific">Ktedonospora formicarum</name>
    <dbReference type="NCBI Taxonomy" id="2778364"/>
    <lineage>
        <taxon>Bacteria</taxon>
        <taxon>Bacillati</taxon>
        <taxon>Chloroflexota</taxon>
        <taxon>Ktedonobacteria</taxon>
        <taxon>Ktedonobacterales</taxon>
        <taxon>Ktedonobacteraceae</taxon>
        <taxon>Ktedonospora</taxon>
    </lineage>
</organism>
<dbReference type="SUPFAM" id="SSF56281">
    <property type="entry name" value="Metallo-hydrolase/oxidoreductase"/>
    <property type="match status" value="1"/>
</dbReference>
<sequence>MGRKAMKGQTLLSEALNQLAENIWILPRDKHPNKVQPNVGIICTSTQTVLVDCGNSPYHAQRLLAALKHLNAPPISQIIYTHHHWDHIFGASTFGVPVIAHELCQQLLTQHIQQRGGLAALKTQIQQNEPGTHHEVWDHFQIILPDITFSHQLTLPLDGLTLELEHVGGVHAADSIVVRVKESHVMFIGDCYYPPPGYLQSSNKKTSWSMLSSFLDEKAIDVYVDGHSDPLKKSDLLKRWGIKFLASL</sequence>
<feature type="domain" description="Metallo-beta-lactamase" evidence="1">
    <location>
        <begin position="36"/>
        <end position="227"/>
    </location>
</feature>
<evidence type="ECO:0000313" key="2">
    <source>
        <dbReference type="EMBL" id="GHO45738.1"/>
    </source>
</evidence>
<accession>A0A8J3I4E6</accession>
<keyword evidence="2" id="KW-0378">Hydrolase</keyword>
<dbReference type="GO" id="GO:0016787">
    <property type="term" value="F:hydrolase activity"/>
    <property type="evidence" value="ECO:0007669"/>
    <property type="project" value="UniProtKB-KW"/>
</dbReference>
<dbReference type="PANTHER" id="PTHR42951">
    <property type="entry name" value="METALLO-BETA-LACTAMASE DOMAIN-CONTAINING"/>
    <property type="match status" value="1"/>
</dbReference>
<dbReference type="PANTHER" id="PTHR42951:SF4">
    <property type="entry name" value="ACYL-COENZYME A THIOESTERASE MBLAC2"/>
    <property type="match status" value="1"/>
</dbReference>
<evidence type="ECO:0000313" key="3">
    <source>
        <dbReference type="Proteomes" id="UP000612362"/>
    </source>
</evidence>
<protein>
    <submittedName>
        <fullName evidence="2">Zn-dependent hydrolase</fullName>
    </submittedName>
</protein>
<dbReference type="SMART" id="SM00849">
    <property type="entry name" value="Lactamase_B"/>
    <property type="match status" value="1"/>
</dbReference>
<comment type="caution">
    <text evidence="2">The sequence shown here is derived from an EMBL/GenBank/DDBJ whole genome shotgun (WGS) entry which is preliminary data.</text>
</comment>
<dbReference type="Proteomes" id="UP000612362">
    <property type="component" value="Unassembled WGS sequence"/>
</dbReference>
<name>A0A8J3I4E6_9CHLR</name>
<dbReference type="InterPro" id="IPR050855">
    <property type="entry name" value="NDM-1-like"/>
</dbReference>
<dbReference type="InterPro" id="IPR036866">
    <property type="entry name" value="RibonucZ/Hydroxyglut_hydro"/>
</dbReference>
<reference evidence="2" key="1">
    <citation type="submission" date="2020-10" db="EMBL/GenBank/DDBJ databases">
        <title>Taxonomic study of unclassified bacteria belonging to the class Ktedonobacteria.</title>
        <authorList>
            <person name="Yabe S."/>
            <person name="Wang C.M."/>
            <person name="Zheng Y."/>
            <person name="Sakai Y."/>
            <person name="Cavaletti L."/>
            <person name="Monciardini P."/>
            <person name="Donadio S."/>
        </authorList>
    </citation>
    <scope>NUCLEOTIDE SEQUENCE</scope>
    <source>
        <strain evidence="2">SOSP1-1</strain>
    </source>
</reference>
<dbReference type="Pfam" id="PF00753">
    <property type="entry name" value="Lactamase_B"/>
    <property type="match status" value="1"/>
</dbReference>
<evidence type="ECO:0000259" key="1">
    <source>
        <dbReference type="SMART" id="SM00849"/>
    </source>
</evidence>
<dbReference type="EMBL" id="BNJF01000002">
    <property type="protein sequence ID" value="GHO45738.1"/>
    <property type="molecule type" value="Genomic_DNA"/>
</dbReference>
<dbReference type="AlphaFoldDB" id="A0A8J3I4E6"/>